<comment type="caution">
    <text evidence="3">The sequence shown here is derived from an EMBL/GenBank/DDBJ whole genome shotgun (WGS) entry which is preliminary data.</text>
</comment>
<evidence type="ECO:0000313" key="4">
    <source>
        <dbReference type="Proteomes" id="UP000325315"/>
    </source>
</evidence>
<dbReference type="PANTHER" id="PTHR33595:SF10">
    <property type="match status" value="1"/>
</dbReference>
<dbReference type="InterPro" id="IPR057710">
    <property type="entry name" value="DUF7950"/>
</dbReference>
<name>A0A5B6WDR6_9ROSI</name>
<protein>
    <submittedName>
        <fullName evidence="3">von willebrand factor A domain protein</fullName>
    </submittedName>
</protein>
<keyword evidence="4" id="KW-1185">Reference proteome</keyword>
<feature type="region of interest" description="Disordered" evidence="1">
    <location>
        <begin position="359"/>
        <end position="389"/>
    </location>
</feature>
<feature type="domain" description="DUF7950" evidence="2">
    <location>
        <begin position="166"/>
        <end position="293"/>
    </location>
</feature>
<sequence length="590" mass="66810">MEGGNLWSMVKCSGGVYDKTIINRIMLKFRPIAPKPVNGDSDSSESILNSKNLDVTSKRKKRKYVRVCEKNNTRKKRILDRAREDNDGNKGFVTLQLMPEKADLNKSIVVERSWDVVDDDDLDRAFGRDNYRFQDPPSLCLKLKTMVASDHVAVMGLPNPGRMTVVESWVMVESVTETCIEEGEMEKCTDVEKMKNLEKDTCPGFVSDGLNRVFWVNQAYRNMVGLDQDGEQERAATAVGLVLKDGLTFPCGAFSCRVRLRYVDGKGKNYSKTVPCDVWKLSSGGFVWRLDMNSDEKWRYVTYTWGSQEKTVNINPIMLRFRPIAPKPVTEESGSGGVQLGNKNLLLCKPRAKRKYVRVRKNNIKRKKRSSSSSSPSDHEEASNKTEKVVTLQLLPEKTEAIGSINDENGVVLEENNQDLPSLFNLNNSCWINRITPLEEPDRKAVMSQTERETVVESWVTVECVTETCMEGRELGSTDVEKMKNLEADTCPGFISDGLNRVQWVNGAYKRMLMAGEGREGWLPPEITVWLVIKQELPMFCTAFSCKVRLQFMWQNKCSTIMLPCDVWKMDSGGGFAWRLDVEAALSLGR</sequence>
<organism evidence="3 4">
    <name type="scientific">Gossypium australe</name>
    <dbReference type="NCBI Taxonomy" id="47621"/>
    <lineage>
        <taxon>Eukaryota</taxon>
        <taxon>Viridiplantae</taxon>
        <taxon>Streptophyta</taxon>
        <taxon>Embryophyta</taxon>
        <taxon>Tracheophyta</taxon>
        <taxon>Spermatophyta</taxon>
        <taxon>Magnoliopsida</taxon>
        <taxon>eudicotyledons</taxon>
        <taxon>Gunneridae</taxon>
        <taxon>Pentapetalae</taxon>
        <taxon>rosids</taxon>
        <taxon>malvids</taxon>
        <taxon>Malvales</taxon>
        <taxon>Malvaceae</taxon>
        <taxon>Malvoideae</taxon>
        <taxon>Gossypium</taxon>
    </lineage>
</organism>
<evidence type="ECO:0000313" key="3">
    <source>
        <dbReference type="EMBL" id="KAA3479533.1"/>
    </source>
</evidence>
<dbReference type="Proteomes" id="UP000325315">
    <property type="component" value="Unassembled WGS sequence"/>
</dbReference>
<gene>
    <name evidence="3" type="ORF">EPI10_020034</name>
</gene>
<dbReference type="AlphaFoldDB" id="A0A5B6WDR6"/>
<evidence type="ECO:0000259" key="2">
    <source>
        <dbReference type="Pfam" id="PF25821"/>
    </source>
</evidence>
<feature type="compositionally biased region" description="Basic and acidic residues" evidence="1">
    <location>
        <begin position="377"/>
        <end position="388"/>
    </location>
</feature>
<dbReference type="PANTHER" id="PTHR33595">
    <property type="entry name" value="VON WILLEBRAND FACTOR A DOMAIN PROTEIN"/>
    <property type="match status" value="1"/>
</dbReference>
<dbReference type="Pfam" id="PF25821">
    <property type="entry name" value="DUF7950"/>
    <property type="match status" value="2"/>
</dbReference>
<reference evidence="4" key="1">
    <citation type="journal article" date="2019" name="Plant Biotechnol. J.">
        <title>Genome sequencing of the Australian wild diploid species Gossypium australe highlights disease resistance and delayed gland morphogenesis.</title>
        <authorList>
            <person name="Cai Y."/>
            <person name="Cai X."/>
            <person name="Wang Q."/>
            <person name="Wang P."/>
            <person name="Zhang Y."/>
            <person name="Cai C."/>
            <person name="Xu Y."/>
            <person name="Wang K."/>
            <person name="Zhou Z."/>
            <person name="Wang C."/>
            <person name="Geng S."/>
            <person name="Li B."/>
            <person name="Dong Q."/>
            <person name="Hou Y."/>
            <person name="Wang H."/>
            <person name="Ai P."/>
            <person name="Liu Z."/>
            <person name="Yi F."/>
            <person name="Sun M."/>
            <person name="An G."/>
            <person name="Cheng J."/>
            <person name="Zhang Y."/>
            <person name="Shi Q."/>
            <person name="Xie Y."/>
            <person name="Shi X."/>
            <person name="Chang Y."/>
            <person name="Huang F."/>
            <person name="Chen Y."/>
            <person name="Hong S."/>
            <person name="Mi L."/>
            <person name="Sun Q."/>
            <person name="Zhang L."/>
            <person name="Zhou B."/>
            <person name="Peng R."/>
            <person name="Zhang X."/>
            <person name="Liu F."/>
        </authorList>
    </citation>
    <scope>NUCLEOTIDE SEQUENCE [LARGE SCALE GENOMIC DNA]</scope>
    <source>
        <strain evidence="4">cv. PA1801</strain>
    </source>
</reference>
<dbReference type="EMBL" id="SMMG02000003">
    <property type="protein sequence ID" value="KAA3479533.1"/>
    <property type="molecule type" value="Genomic_DNA"/>
</dbReference>
<accession>A0A5B6WDR6</accession>
<feature type="compositionally biased region" description="Basic residues" evidence="1">
    <location>
        <begin position="359"/>
        <end position="370"/>
    </location>
</feature>
<proteinExistence type="predicted"/>
<evidence type="ECO:0000256" key="1">
    <source>
        <dbReference type="SAM" id="MobiDB-lite"/>
    </source>
</evidence>
<feature type="domain" description="DUF7950" evidence="2">
    <location>
        <begin position="456"/>
        <end position="587"/>
    </location>
</feature>
<dbReference type="OrthoDB" id="1898295at2759"/>